<dbReference type="HAMAP" id="MF_00004">
    <property type="entry name" value="Aden_phosphoribosyltr"/>
    <property type="match status" value="1"/>
</dbReference>
<dbReference type="PANTHER" id="PTHR32315:SF3">
    <property type="entry name" value="ADENINE PHOSPHORIBOSYLTRANSFERASE"/>
    <property type="match status" value="1"/>
</dbReference>
<evidence type="ECO:0000259" key="13">
    <source>
        <dbReference type="Pfam" id="PF00156"/>
    </source>
</evidence>
<dbReference type="EMBL" id="LR215050">
    <property type="protein sequence ID" value="VEU82517.1"/>
    <property type="molecule type" value="Genomic_DNA"/>
</dbReference>
<evidence type="ECO:0000256" key="10">
    <source>
        <dbReference type="ARBA" id="ARBA00022679"/>
    </source>
</evidence>
<evidence type="ECO:0000256" key="7">
    <source>
        <dbReference type="ARBA" id="ARBA00011893"/>
    </source>
</evidence>
<proteinExistence type="inferred from homology"/>
<dbReference type="InterPro" id="IPR050054">
    <property type="entry name" value="UPRTase/APRTase"/>
</dbReference>
<accession>A0A449BJL4</accession>
<evidence type="ECO:0000256" key="4">
    <source>
        <dbReference type="ARBA" id="ARBA00004659"/>
    </source>
</evidence>
<comment type="subcellular location">
    <subcellularLocation>
        <location evidence="3 12">Cytoplasm</location>
    </subcellularLocation>
</comment>
<dbReference type="UniPathway" id="UPA00588">
    <property type="reaction ID" value="UER00646"/>
</dbReference>
<dbReference type="KEGG" id="ahk:NCTC10172_00532"/>
<dbReference type="RefSeq" id="WP_035369383.1">
    <property type="nucleotide sequence ID" value="NZ_LR215050.1"/>
</dbReference>
<keyword evidence="8 12" id="KW-0963">Cytoplasm</keyword>
<keyword evidence="9 12" id="KW-0328">Glycosyltransferase</keyword>
<dbReference type="FunFam" id="3.40.50.2020:FF:000004">
    <property type="entry name" value="Adenine phosphoribosyltransferase"/>
    <property type="match status" value="1"/>
</dbReference>
<evidence type="ECO:0000313" key="14">
    <source>
        <dbReference type="EMBL" id="VEU82517.1"/>
    </source>
</evidence>
<comment type="function">
    <text evidence="2 12">Catalyzes a salvage reaction resulting in the formation of AMP, that is energically less costly than de novo synthesis.</text>
</comment>
<evidence type="ECO:0000256" key="12">
    <source>
        <dbReference type="HAMAP-Rule" id="MF_00004"/>
    </source>
</evidence>
<evidence type="ECO:0000256" key="11">
    <source>
        <dbReference type="ARBA" id="ARBA00022726"/>
    </source>
</evidence>
<comment type="catalytic activity">
    <reaction evidence="1 12">
        <text>AMP + diphosphate = 5-phospho-alpha-D-ribose 1-diphosphate + adenine</text>
        <dbReference type="Rhea" id="RHEA:16609"/>
        <dbReference type="ChEBI" id="CHEBI:16708"/>
        <dbReference type="ChEBI" id="CHEBI:33019"/>
        <dbReference type="ChEBI" id="CHEBI:58017"/>
        <dbReference type="ChEBI" id="CHEBI:456215"/>
        <dbReference type="EC" id="2.4.2.7"/>
    </reaction>
</comment>
<name>A0A449BJL4_9MOLU</name>
<comment type="pathway">
    <text evidence="4 12">Purine metabolism; AMP biosynthesis via salvage pathway; AMP from adenine: step 1/1.</text>
</comment>
<dbReference type="PANTHER" id="PTHR32315">
    <property type="entry name" value="ADENINE PHOSPHORIBOSYLTRANSFERASE"/>
    <property type="match status" value="1"/>
</dbReference>
<keyword evidence="15" id="KW-1185">Reference proteome</keyword>
<evidence type="ECO:0000256" key="5">
    <source>
        <dbReference type="ARBA" id="ARBA00008391"/>
    </source>
</evidence>
<reference evidence="14 15" key="1">
    <citation type="submission" date="2019-01" db="EMBL/GenBank/DDBJ databases">
        <authorList>
            <consortium name="Pathogen Informatics"/>
        </authorList>
    </citation>
    <scope>NUCLEOTIDE SEQUENCE [LARGE SCALE GENOMIC DNA]</scope>
    <source>
        <strain evidence="14 15">NCTC10172</strain>
    </source>
</reference>
<dbReference type="GO" id="GO:0002055">
    <property type="term" value="F:adenine binding"/>
    <property type="evidence" value="ECO:0007669"/>
    <property type="project" value="TreeGrafter"/>
</dbReference>
<feature type="domain" description="Phosphoribosyltransferase" evidence="13">
    <location>
        <begin position="46"/>
        <end position="165"/>
    </location>
</feature>
<dbReference type="Pfam" id="PF00156">
    <property type="entry name" value="Pribosyltran"/>
    <property type="match status" value="1"/>
</dbReference>
<evidence type="ECO:0000256" key="2">
    <source>
        <dbReference type="ARBA" id="ARBA00003968"/>
    </source>
</evidence>
<dbReference type="NCBIfam" id="NF002633">
    <property type="entry name" value="PRK02304.1-2"/>
    <property type="match status" value="1"/>
</dbReference>
<dbReference type="Gene3D" id="3.40.50.2020">
    <property type="match status" value="1"/>
</dbReference>
<dbReference type="AlphaFoldDB" id="A0A449BJL4"/>
<dbReference type="GO" id="GO:0044209">
    <property type="term" value="P:AMP salvage"/>
    <property type="evidence" value="ECO:0007669"/>
    <property type="project" value="UniProtKB-UniRule"/>
</dbReference>
<dbReference type="EC" id="2.4.2.7" evidence="7 12"/>
<evidence type="ECO:0000256" key="6">
    <source>
        <dbReference type="ARBA" id="ARBA00011738"/>
    </source>
</evidence>
<evidence type="ECO:0000256" key="3">
    <source>
        <dbReference type="ARBA" id="ARBA00004496"/>
    </source>
</evidence>
<dbReference type="NCBIfam" id="NF002636">
    <property type="entry name" value="PRK02304.1-5"/>
    <property type="match status" value="1"/>
</dbReference>
<dbReference type="InterPro" id="IPR029057">
    <property type="entry name" value="PRTase-like"/>
</dbReference>
<evidence type="ECO:0000256" key="9">
    <source>
        <dbReference type="ARBA" id="ARBA00022676"/>
    </source>
</evidence>
<gene>
    <name evidence="12 14" type="primary">apt</name>
    <name evidence="14" type="ORF">NCTC10172_00532</name>
</gene>
<dbReference type="GO" id="GO:0006168">
    <property type="term" value="P:adenine salvage"/>
    <property type="evidence" value="ECO:0007669"/>
    <property type="project" value="InterPro"/>
</dbReference>
<dbReference type="STRING" id="1408416.GCA_000702765_00951"/>
<evidence type="ECO:0000256" key="8">
    <source>
        <dbReference type="ARBA" id="ARBA00022490"/>
    </source>
</evidence>
<dbReference type="Proteomes" id="UP000290909">
    <property type="component" value="Chromosome"/>
</dbReference>
<dbReference type="GO" id="GO:0003999">
    <property type="term" value="F:adenine phosphoribosyltransferase activity"/>
    <property type="evidence" value="ECO:0007669"/>
    <property type="project" value="UniProtKB-UniRule"/>
</dbReference>
<evidence type="ECO:0000313" key="15">
    <source>
        <dbReference type="Proteomes" id="UP000290909"/>
    </source>
</evidence>
<keyword evidence="10 12" id="KW-0808">Transferase</keyword>
<protein>
    <recommendedName>
        <fullName evidence="7 12">Adenine phosphoribosyltransferase</fullName>
        <shortName evidence="12">APRT</shortName>
        <ecNumber evidence="7 12">2.4.2.7</ecNumber>
    </recommendedName>
</protein>
<dbReference type="NCBIfam" id="TIGR01090">
    <property type="entry name" value="apt"/>
    <property type="match status" value="1"/>
</dbReference>
<dbReference type="SUPFAM" id="SSF53271">
    <property type="entry name" value="PRTase-like"/>
    <property type="match status" value="1"/>
</dbReference>
<evidence type="ECO:0000256" key="1">
    <source>
        <dbReference type="ARBA" id="ARBA00000868"/>
    </source>
</evidence>
<dbReference type="GO" id="GO:0016208">
    <property type="term" value="F:AMP binding"/>
    <property type="evidence" value="ECO:0007669"/>
    <property type="project" value="TreeGrafter"/>
</dbReference>
<comment type="similarity">
    <text evidence="5 12">Belongs to the purine/pyrimidine phosphoribosyltransferase family.</text>
</comment>
<dbReference type="GO" id="GO:0006166">
    <property type="term" value="P:purine ribonucleoside salvage"/>
    <property type="evidence" value="ECO:0007669"/>
    <property type="project" value="UniProtKB-UniRule"/>
</dbReference>
<sequence>MDLKNYIAAVENFPKEGILFRDITPLMLDGEAYKYAADQFSQFAKEKGATLIVGPEARGFIFGCPVAVNLGIGFAPVRKPGKLPRESVTVSYDLEYGSNSLSLHSDAVKPGDKVVIIDDLLATGGTMNAAIQLVEKLGGEVVGLAFLIELDDLKGRELLKGYDVKTLIHY</sequence>
<dbReference type="GO" id="GO:0005737">
    <property type="term" value="C:cytoplasm"/>
    <property type="evidence" value="ECO:0007669"/>
    <property type="project" value="UniProtKB-SubCell"/>
</dbReference>
<comment type="subunit">
    <text evidence="6 12">Homodimer.</text>
</comment>
<organism evidence="14 15">
    <name type="scientific">Acholeplasma hippikon</name>
    <dbReference type="NCBI Taxonomy" id="264636"/>
    <lineage>
        <taxon>Bacteria</taxon>
        <taxon>Bacillati</taxon>
        <taxon>Mycoplasmatota</taxon>
        <taxon>Mollicutes</taxon>
        <taxon>Acholeplasmatales</taxon>
        <taxon>Acholeplasmataceae</taxon>
        <taxon>Acholeplasma</taxon>
    </lineage>
</organism>
<dbReference type="NCBIfam" id="NF002634">
    <property type="entry name" value="PRK02304.1-3"/>
    <property type="match status" value="1"/>
</dbReference>
<dbReference type="CDD" id="cd06223">
    <property type="entry name" value="PRTases_typeI"/>
    <property type="match status" value="1"/>
</dbReference>
<dbReference type="InterPro" id="IPR005764">
    <property type="entry name" value="Ade_phspho_trans"/>
</dbReference>
<dbReference type="InterPro" id="IPR000836">
    <property type="entry name" value="PRTase_dom"/>
</dbReference>
<keyword evidence="11 12" id="KW-0660">Purine salvage</keyword>